<keyword evidence="4" id="KW-1185">Reference proteome</keyword>
<dbReference type="Pfam" id="PF00172">
    <property type="entry name" value="Zn_clus"/>
    <property type="match status" value="1"/>
</dbReference>
<dbReference type="Proteomes" id="UP000070700">
    <property type="component" value="Unassembled WGS sequence"/>
</dbReference>
<dbReference type="SUPFAM" id="SSF57701">
    <property type="entry name" value="Zn2/Cys6 DNA-binding domain"/>
    <property type="match status" value="1"/>
</dbReference>
<protein>
    <recommendedName>
        <fullName evidence="2">Zn(2)-C6 fungal-type domain-containing protein</fullName>
    </recommendedName>
</protein>
<dbReference type="GO" id="GO:0008270">
    <property type="term" value="F:zinc ion binding"/>
    <property type="evidence" value="ECO:0007669"/>
    <property type="project" value="InterPro"/>
</dbReference>
<gene>
    <name evidence="3" type="ORF">LY89DRAFT_684377</name>
</gene>
<dbReference type="AlphaFoldDB" id="A0A194XAU6"/>
<dbReference type="CDD" id="cd00067">
    <property type="entry name" value="GAL4"/>
    <property type="match status" value="1"/>
</dbReference>
<dbReference type="PROSITE" id="PS00463">
    <property type="entry name" value="ZN2_CY6_FUNGAL_1"/>
    <property type="match status" value="1"/>
</dbReference>
<dbReference type="InterPro" id="IPR001138">
    <property type="entry name" value="Zn2Cys6_DnaBD"/>
</dbReference>
<sequence length="383" mass="43288">MVGGSRKLHTKSRNGCGQCKKRRVRCDCIGPRCSNCRRRGETCEFNSVSHSQHHRATSPASDQQHGEQAVGFYLGPHPAALDLEALELLHHYLTTTSLTSLLLQDAAMLRVWQLELPLAAQSHDFLMHALLALAALHKAHLCPATQSKYYLQALQHQTKGSEKFRSVVEYVSKSNSTAVFGFSVIVAMSQFKYCAGMLYSTPAQGMDTIIDVITTLRRTFQLAIQHDALFQESSFGILPARMKRLHMSSLDVNTELALEALEALEQMNLTSDTLQEEKEVSSSTIGQLRRWYRIVSAFPRTWGLVIRWPMVVSSEYLALLQARRPMALVILTYWCVPVHRVKPRWFIDGWAESVVRIIASILPEAWKQAISWPINEMNLGHIF</sequence>
<evidence type="ECO:0000313" key="4">
    <source>
        <dbReference type="Proteomes" id="UP000070700"/>
    </source>
</evidence>
<dbReference type="OrthoDB" id="4937900at2759"/>
<organism evidence="3 4">
    <name type="scientific">Mollisia scopiformis</name>
    <name type="common">Conifer needle endophyte fungus</name>
    <name type="synonym">Phialocephala scopiformis</name>
    <dbReference type="NCBI Taxonomy" id="149040"/>
    <lineage>
        <taxon>Eukaryota</taxon>
        <taxon>Fungi</taxon>
        <taxon>Dikarya</taxon>
        <taxon>Ascomycota</taxon>
        <taxon>Pezizomycotina</taxon>
        <taxon>Leotiomycetes</taxon>
        <taxon>Helotiales</taxon>
        <taxon>Mollisiaceae</taxon>
        <taxon>Mollisia</taxon>
    </lineage>
</organism>
<dbReference type="PROSITE" id="PS50048">
    <property type="entry name" value="ZN2_CY6_FUNGAL_2"/>
    <property type="match status" value="1"/>
</dbReference>
<accession>A0A194XAU6</accession>
<dbReference type="InterPro" id="IPR036864">
    <property type="entry name" value="Zn2-C6_fun-type_DNA-bd_sf"/>
</dbReference>
<dbReference type="Gene3D" id="4.10.240.10">
    <property type="entry name" value="Zn(2)-C6 fungal-type DNA-binding domain"/>
    <property type="match status" value="1"/>
</dbReference>
<dbReference type="EMBL" id="KQ947414">
    <property type="protein sequence ID" value="KUJ17296.1"/>
    <property type="molecule type" value="Genomic_DNA"/>
</dbReference>
<feature type="domain" description="Zn(2)-C6 fungal-type" evidence="2">
    <location>
        <begin position="15"/>
        <end position="45"/>
    </location>
</feature>
<dbReference type="KEGG" id="psco:LY89DRAFT_684377"/>
<dbReference type="GeneID" id="28824597"/>
<reference evidence="3 4" key="1">
    <citation type="submission" date="2015-10" db="EMBL/GenBank/DDBJ databases">
        <title>Full genome of DAOMC 229536 Phialocephala scopiformis, a fungal endophyte of spruce producing the potent anti-insectan compound rugulosin.</title>
        <authorList>
            <consortium name="DOE Joint Genome Institute"/>
            <person name="Walker A.K."/>
            <person name="Frasz S.L."/>
            <person name="Seifert K.A."/>
            <person name="Miller J.D."/>
            <person name="Mondo S.J."/>
            <person name="Labutti K."/>
            <person name="Lipzen A."/>
            <person name="Dockter R."/>
            <person name="Kennedy M."/>
            <person name="Grigoriev I.V."/>
            <person name="Spatafora J.W."/>
        </authorList>
    </citation>
    <scope>NUCLEOTIDE SEQUENCE [LARGE SCALE GENOMIC DNA]</scope>
    <source>
        <strain evidence="3 4">CBS 120377</strain>
    </source>
</reference>
<dbReference type="PANTHER" id="PTHR47784">
    <property type="entry name" value="STEROL UPTAKE CONTROL PROTEIN 2"/>
    <property type="match status" value="1"/>
</dbReference>
<evidence type="ECO:0000313" key="3">
    <source>
        <dbReference type="EMBL" id="KUJ17296.1"/>
    </source>
</evidence>
<evidence type="ECO:0000259" key="2">
    <source>
        <dbReference type="PROSITE" id="PS50048"/>
    </source>
</evidence>
<dbReference type="PANTHER" id="PTHR47784:SF5">
    <property type="entry name" value="STEROL UPTAKE CONTROL PROTEIN 2"/>
    <property type="match status" value="1"/>
</dbReference>
<dbReference type="InterPro" id="IPR053157">
    <property type="entry name" value="Sterol_Uptake_Regulator"/>
</dbReference>
<name>A0A194XAU6_MOLSC</name>
<proteinExistence type="predicted"/>
<dbReference type="GO" id="GO:0001228">
    <property type="term" value="F:DNA-binding transcription activator activity, RNA polymerase II-specific"/>
    <property type="evidence" value="ECO:0007669"/>
    <property type="project" value="TreeGrafter"/>
</dbReference>
<dbReference type="RefSeq" id="XP_018071651.1">
    <property type="nucleotide sequence ID" value="XM_018214871.1"/>
</dbReference>
<dbReference type="InParanoid" id="A0A194XAU6"/>
<keyword evidence="1" id="KW-0539">Nucleus</keyword>
<evidence type="ECO:0000256" key="1">
    <source>
        <dbReference type="ARBA" id="ARBA00023242"/>
    </source>
</evidence>